<dbReference type="CDD" id="cd01949">
    <property type="entry name" value="GGDEF"/>
    <property type="match status" value="1"/>
</dbReference>
<dbReference type="SMART" id="SM00052">
    <property type="entry name" value="EAL"/>
    <property type="match status" value="1"/>
</dbReference>
<dbReference type="PANTHER" id="PTHR44757:SF2">
    <property type="entry name" value="BIOFILM ARCHITECTURE MAINTENANCE PROTEIN MBAA"/>
    <property type="match status" value="1"/>
</dbReference>
<dbReference type="Gene3D" id="3.20.20.450">
    <property type="entry name" value="EAL domain"/>
    <property type="match status" value="1"/>
</dbReference>
<dbReference type="Gene3D" id="3.30.70.270">
    <property type="match status" value="1"/>
</dbReference>
<dbReference type="InterPro" id="IPR035919">
    <property type="entry name" value="EAL_sf"/>
</dbReference>
<accession>A0ABQ2ISR5</accession>
<evidence type="ECO:0000259" key="4">
    <source>
        <dbReference type="PROSITE" id="PS50887"/>
    </source>
</evidence>
<feature type="domain" description="GGDEF" evidence="4">
    <location>
        <begin position="273"/>
        <end position="403"/>
    </location>
</feature>
<dbReference type="InterPro" id="IPR052155">
    <property type="entry name" value="Biofilm_reg_signaling"/>
</dbReference>
<dbReference type="InterPro" id="IPR035965">
    <property type="entry name" value="PAS-like_dom_sf"/>
</dbReference>
<evidence type="ECO:0000259" key="2">
    <source>
        <dbReference type="PROSITE" id="PS50113"/>
    </source>
</evidence>
<dbReference type="InterPro" id="IPR000700">
    <property type="entry name" value="PAS-assoc_C"/>
</dbReference>
<name>A0ABQ2ISR5_9PSEU</name>
<keyword evidence="6" id="KW-1185">Reference proteome</keyword>
<dbReference type="SUPFAM" id="SSF141868">
    <property type="entry name" value="EAL domain-like"/>
    <property type="match status" value="1"/>
</dbReference>
<evidence type="ECO:0000313" key="6">
    <source>
        <dbReference type="Proteomes" id="UP000597656"/>
    </source>
</evidence>
<dbReference type="CDD" id="cd01948">
    <property type="entry name" value="EAL"/>
    <property type="match status" value="1"/>
</dbReference>
<dbReference type="Pfam" id="PF00990">
    <property type="entry name" value="GGDEF"/>
    <property type="match status" value="1"/>
</dbReference>
<dbReference type="InterPro" id="IPR001633">
    <property type="entry name" value="EAL_dom"/>
</dbReference>
<protein>
    <submittedName>
        <fullName evidence="5">Signal transduction protein</fullName>
    </submittedName>
</protein>
<dbReference type="Pfam" id="PF00989">
    <property type="entry name" value="PAS"/>
    <property type="match status" value="1"/>
</dbReference>
<dbReference type="SMART" id="SM00267">
    <property type="entry name" value="GGDEF"/>
    <property type="match status" value="1"/>
</dbReference>
<dbReference type="NCBIfam" id="TIGR00229">
    <property type="entry name" value="sensory_box"/>
    <property type="match status" value="1"/>
</dbReference>
<dbReference type="Pfam" id="PF00563">
    <property type="entry name" value="EAL"/>
    <property type="match status" value="1"/>
</dbReference>
<feature type="domain" description="PAC" evidence="2">
    <location>
        <begin position="194"/>
        <end position="246"/>
    </location>
</feature>
<dbReference type="InterPro" id="IPR029787">
    <property type="entry name" value="Nucleotide_cyclase"/>
</dbReference>
<feature type="domain" description="EAL" evidence="3">
    <location>
        <begin position="412"/>
        <end position="655"/>
    </location>
</feature>
<dbReference type="InterPro" id="IPR001610">
    <property type="entry name" value="PAC"/>
</dbReference>
<dbReference type="EMBL" id="BMNC01000020">
    <property type="protein sequence ID" value="GGN24790.1"/>
    <property type="molecule type" value="Genomic_DNA"/>
</dbReference>
<evidence type="ECO:0000259" key="1">
    <source>
        <dbReference type="PROSITE" id="PS50112"/>
    </source>
</evidence>
<comment type="caution">
    <text evidence="5">The sequence shown here is derived from an EMBL/GenBank/DDBJ whole genome shotgun (WGS) entry which is preliminary data.</text>
</comment>
<dbReference type="InterPro" id="IPR000160">
    <property type="entry name" value="GGDEF_dom"/>
</dbReference>
<dbReference type="Gene3D" id="3.30.450.20">
    <property type="entry name" value="PAS domain"/>
    <property type="match status" value="1"/>
</dbReference>
<dbReference type="CDD" id="cd00130">
    <property type="entry name" value="PAS"/>
    <property type="match status" value="1"/>
</dbReference>
<dbReference type="SMART" id="SM00086">
    <property type="entry name" value="PAC"/>
    <property type="match status" value="1"/>
</dbReference>
<evidence type="ECO:0000259" key="3">
    <source>
        <dbReference type="PROSITE" id="PS50883"/>
    </source>
</evidence>
<feature type="domain" description="PAS" evidence="1">
    <location>
        <begin position="119"/>
        <end position="190"/>
    </location>
</feature>
<evidence type="ECO:0000313" key="5">
    <source>
        <dbReference type="EMBL" id="GGN24790.1"/>
    </source>
</evidence>
<dbReference type="InterPro" id="IPR013767">
    <property type="entry name" value="PAS_fold"/>
</dbReference>
<dbReference type="SUPFAM" id="SSF55073">
    <property type="entry name" value="Nucleotide cyclase"/>
    <property type="match status" value="1"/>
</dbReference>
<dbReference type="InterPro" id="IPR043128">
    <property type="entry name" value="Rev_trsase/Diguanyl_cyclase"/>
</dbReference>
<dbReference type="PROSITE" id="PS50113">
    <property type="entry name" value="PAC"/>
    <property type="match status" value="1"/>
</dbReference>
<dbReference type="PROSITE" id="PS50883">
    <property type="entry name" value="EAL"/>
    <property type="match status" value="1"/>
</dbReference>
<dbReference type="PANTHER" id="PTHR44757">
    <property type="entry name" value="DIGUANYLATE CYCLASE DGCP"/>
    <property type="match status" value="1"/>
</dbReference>
<dbReference type="InterPro" id="IPR000014">
    <property type="entry name" value="PAS"/>
</dbReference>
<dbReference type="SMART" id="SM00091">
    <property type="entry name" value="PAS"/>
    <property type="match status" value="1"/>
</dbReference>
<proteinExistence type="predicted"/>
<sequence>MHRMELPELAARWMHALTSTAYIPLSHAEIEQALLDSLRELRESPESVAHRLVSLHATGPDSLHATIEVLSPTFELPVLARLSSAYAQAMRMDAFDQQEQIKVAIVRAKQRVERTLKVSQARFQEVFASAALGIVITDLTGRCVEANDTLAEIVGLGSGFDLTNRDLRDFYHPEDLAALGSSYRKLSEGHLERFRDQRKLIRADGEPVWVHLVVSVLRDADGRPTHHVTMVEDISELHLLQRNLDHQLLHDSLTGLSNRQHFISQVERQLDGKPITLYHLGLDAFSVVNNGLGHETGDKLLKIVANRLGRLAAEKKAVLARIGGDEFALMTVADNVTSTVEEIQDALNEPTFVDDHGIALSASIGVVDRPPAFATAAELMRCANAALRQAKARGKRQWALHDPHDDARRRGKYALAASMPGAWEHGEIEIVYAPVHDLETREVLGAVARLHWDDLSHNDTMALADSTGLSLPIGRWLLREACAQAARWVEEFGDGAPTLHVALGALQSRDEDLVADVKRALDETGLPPERLRIALDISSVLAGDDNALVLHDSGIVTALDGFRGGHDELAVLTEVPVRSVITRAPAPSPDSPLHQAMRALIATVHGFGVRFGVDEVHTLTDAEHWRQAGADGVIGLLPALSAAEVTELLTTVASPPPGAS</sequence>
<dbReference type="PROSITE" id="PS50887">
    <property type="entry name" value="GGDEF"/>
    <property type="match status" value="1"/>
</dbReference>
<gene>
    <name evidence="5" type="ORF">GCM10011609_78690</name>
</gene>
<dbReference type="NCBIfam" id="TIGR00254">
    <property type="entry name" value="GGDEF"/>
    <property type="match status" value="1"/>
</dbReference>
<dbReference type="Proteomes" id="UP000597656">
    <property type="component" value="Unassembled WGS sequence"/>
</dbReference>
<organism evidence="5 6">
    <name type="scientific">Lentzea pudingi</name>
    <dbReference type="NCBI Taxonomy" id="1789439"/>
    <lineage>
        <taxon>Bacteria</taxon>
        <taxon>Bacillati</taxon>
        <taxon>Actinomycetota</taxon>
        <taxon>Actinomycetes</taxon>
        <taxon>Pseudonocardiales</taxon>
        <taxon>Pseudonocardiaceae</taxon>
        <taxon>Lentzea</taxon>
    </lineage>
</organism>
<reference evidence="6" key="1">
    <citation type="journal article" date="2019" name="Int. J. Syst. Evol. Microbiol.">
        <title>The Global Catalogue of Microorganisms (GCM) 10K type strain sequencing project: providing services to taxonomists for standard genome sequencing and annotation.</title>
        <authorList>
            <consortium name="The Broad Institute Genomics Platform"/>
            <consortium name="The Broad Institute Genome Sequencing Center for Infectious Disease"/>
            <person name="Wu L."/>
            <person name="Ma J."/>
        </authorList>
    </citation>
    <scope>NUCLEOTIDE SEQUENCE [LARGE SCALE GENOMIC DNA]</scope>
    <source>
        <strain evidence="6">CGMCC 4.7319</strain>
    </source>
</reference>
<dbReference type="PROSITE" id="PS50112">
    <property type="entry name" value="PAS"/>
    <property type="match status" value="1"/>
</dbReference>
<dbReference type="SUPFAM" id="SSF55785">
    <property type="entry name" value="PYP-like sensor domain (PAS domain)"/>
    <property type="match status" value="1"/>
</dbReference>